<accession>A0A9X1XMB0</accession>
<dbReference type="Pfam" id="PF04287">
    <property type="entry name" value="DUF446"/>
    <property type="match status" value="1"/>
</dbReference>
<organism evidence="2 3">
    <name type="scientific">Vibrio amylolyticus</name>
    <dbReference type="NCBI Taxonomy" id="2847292"/>
    <lineage>
        <taxon>Bacteria</taxon>
        <taxon>Pseudomonadati</taxon>
        <taxon>Pseudomonadota</taxon>
        <taxon>Gammaproteobacteria</taxon>
        <taxon>Vibrionales</taxon>
        <taxon>Vibrionaceae</taxon>
        <taxon>Vibrio</taxon>
    </lineage>
</organism>
<protein>
    <submittedName>
        <fullName evidence="2">YqcC family protein</fullName>
    </submittedName>
</protein>
<dbReference type="RefSeq" id="WP_248010408.1">
    <property type="nucleotide sequence ID" value="NZ_JAJHVV010000014.1"/>
</dbReference>
<dbReference type="AlphaFoldDB" id="A0A9X1XMB0"/>
<gene>
    <name evidence="2" type="ORF">KP803_18885</name>
</gene>
<proteinExistence type="predicted"/>
<name>A0A9X1XMB0_9VIBR</name>
<dbReference type="EMBL" id="JAJHVV010000014">
    <property type="protein sequence ID" value="MCK6265336.1"/>
    <property type="molecule type" value="Genomic_DNA"/>
</dbReference>
<dbReference type="Gene3D" id="1.20.1440.40">
    <property type="entry name" value="YqcC-like"/>
    <property type="match status" value="1"/>
</dbReference>
<keyword evidence="3" id="KW-1185">Reference proteome</keyword>
<evidence type="ECO:0000313" key="3">
    <source>
        <dbReference type="Proteomes" id="UP001139559"/>
    </source>
</evidence>
<feature type="domain" description="YqcC-like" evidence="1">
    <location>
        <begin position="8"/>
        <end position="101"/>
    </location>
</feature>
<dbReference type="InterPro" id="IPR007384">
    <property type="entry name" value="UCP006257"/>
</dbReference>
<evidence type="ECO:0000259" key="1">
    <source>
        <dbReference type="Pfam" id="PF04287"/>
    </source>
</evidence>
<dbReference type="PIRSF" id="PIRSF006257">
    <property type="entry name" value="UCP006257"/>
    <property type="match status" value="1"/>
</dbReference>
<dbReference type="GO" id="GO:0044010">
    <property type="term" value="P:single-species biofilm formation"/>
    <property type="evidence" value="ECO:0007669"/>
    <property type="project" value="TreeGrafter"/>
</dbReference>
<sequence>MTQSEQLLLLLDELQQELEKNQLWQTNMPSEQVLQSEQPFALDTLDPEQWLQWIFIPKIRVMLEQGGELPSGFSMAPYFEQAWQEAPQCQGVIKVTQKIDKVCQPC</sequence>
<dbReference type="PANTHER" id="PTHR39586">
    <property type="entry name" value="CYTOPLASMIC PROTEIN-RELATED"/>
    <property type="match status" value="1"/>
</dbReference>
<dbReference type="Proteomes" id="UP001139559">
    <property type="component" value="Unassembled WGS sequence"/>
</dbReference>
<dbReference type="SUPFAM" id="SSF158452">
    <property type="entry name" value="YqcC-like"/>
    <property type="match status" value="1"/>
</dbReference>
<evidence type="ECO:0000313" key="2">
    <source>
        <dbReference type="EMBL" id="MCK6265336.1"/>
    </source>
</evidence>
<dbReference type="InterPro" id="IPR036814">
    <property type="entry name" value="YqcC-like_sf"/>
</dbReference>
<dbReference type="InterPro" id="IPR023376">
    <property type="entry name" value="YqcC-like_dom"/>
</dbReference>
<comment type="caution">
    <text evidence="2">The sequence shown here is derived from an EMBL/GenBank/DDBJ whole genome shotgun (WGS) entry which is preliminary data.</text>
</comment>
<dbReference type="PANTHER" id="PTHR39586:SF1">
    <property type="entry name" value="CYTOPLASMIC PROTEIN"/>
    <property type="match status" value="1"/>
</dbReference>
<reference evidence="2" key="1">
    <citation type="submission" date="2021-11" db="EMBL/GenBank/DDBJ databases">
        <title>Vibrio ZSDE26 sp. nov. and Vibrio ZSDZ34 sp. nov., isolated from coastal seawater in Qingdao.</title>
        <authorList>
            <person name="Zhang P."/>
        </authorList>
    </citation>
    <scope>NUCLEOTIDE SEQUENCE</scope>
    <source>
        <strain evidence="2">ZSDE26</strain>
    </source>
</reference>